<feature type="transmembrane region" description="Helical" evidence="5">
    <location>
        <begin position="256"/>
        <end position="273"/>
    </location>
</feature>
<keyword evidence="2 5" id="KW-0812">Transmembrane</keyword>
<dbReference type="GO" id="GO:0005886">
    <property type="term" value="C:plasma membrane"/>
    <property type="evidence" value="ECO:0007669"/>
    <property type="project" value="UniProtKB-SubCell"/>
</dbReference>
<evidence type="ECO:0000256" key="3">
    <source>
        <dbReference type="ARBA" id="ARBA00022989"/>
    </source>
</evidence>
<protein>
    <recommendedName>
        <fullName evidence="5">Probable membrane transporter protein</fullName>
    </recommendedName>
</protein>
<dbReference type="EMBL" id="JBDNCH010000002">
    <property type="protein sequence ID" value="MEN9062201.1"/>
    <property type="molecule type" value="Genomic_DNA"/>
</dbReference>
<keyword evidence="7" id="KW-1185">Reference proteome</keyword>
<organism evidence="6 7">
    <name type="scientific">Ponticoccus litoralis</name>
    <dbReference type="NCBI Taxonomy" id="422297"/>
    <lineage>
        <taxon>Bacteria</taxon>
        <taxon>Pseudomonadati</taxon>
        <taxon>Pseudomonadota</taxon>
        <taxon>Alphaproteobacteria</taxon>
        <taxon>Rhodobacterales</taxon>
        <taxon>Roseobacteraceae</taxon>
        <taxon>Ponticoccus</taxon>
    </lineage>
</organism>
<feature type="transmembrane region" description="Helical" evidence="5">
    <location>
        <begin position="225"/>
        <end position="244"/>
    </location>
</feature>
<sequence>MTLDLSTLAPLVAVLMAASAVAGLLAGLFGVGGGIILVPAFYFVLHGLGYDGPQVMQVCLATSLASIIVTSIRSVHAHNKRGAVDWDILKGWAPGIAIGAVLGMLAAARLRSEVLAVIFGVLATMVGLYLAFGRQSWRLGPQMPQMPQMPQGGARAALSPTVGFFSVLMGIGGGSFGVPLMTLYSVPMHRAVATAAGFGLVIAVPSVIGFLFLNVAGAPPLTVGAVNVPALVIAISMTLITAPMGAKLAHALDALLLRRLFAVFILIVAVNMLRKALWA</sequence>
<comment type="similarity">
    <text evidence="5">Belongs to the 4-toluene sulfonate uptake permease (TSUP) (TC 2.A.102) family.</text>
</comment>
<feature type="transmembrane region" description="Helical" evidence="5">
    <location>
        <begin position="12"/>
        <end position="43"/>
    </location>
</feature>
<feature type="transmembrane region" description="Helical" evidence="5">
    <location>
        <begin position="88"/>
        <end position="108"/>
    </location>
</feature>
<reference evidence="6 7" key="1">
    <citation type="submission" date="2024-05" db="EMBL/GenBank/DDBJ databases">
        <title>Genome sequence of Ponticoccus litoralis KCCM 90028.</title>
        <authorList>
            <person name="Kim J.M."/>
            <person name="Lee J.K."/>
            <person name="Choi B.J."/>
            <person name="Bayburt H."/>
            <person name="Baek J.H."/>
            <person name="Jeon C.O."/>
        </authorList>
    </citation>
    <scope>NUCLEOTIDE SEQUENCE [LARGE SCALE GENOMIC DNA]</scope>
    <source>
        <strain evidence="6 7">KCCM 90028</strain>
    </source>
</reference>
<evidence type="ECO:0000313" key="6">
    <source>
        <dbReference type="EMBL" id="MEN9062201.1"/>
    </source>
</evidence>
<accession>A0AAW9SBH7</accession>
<dbReference type="Pfam" id="PF01925">
    <property type="entry name" value="TauE"/>
    <property type="match status" value="1"/>
</dbReference>
<keyword evidence="5" id="KW-1003">Cell membrane</keyword>
<evidence type="ECO:0000256" key="1">
    <source>
        <dbReference type="ARBA" id="ARBA00004141"/>
    </source>
</evidence>
<dbReference type="AlphaFoldDB" id="A0AAW9SBH7"/>
<dbReference type="PANTHER" id="PTHR43483:SF3">
    <property type="entry name" value="MEMBRANE TRANSPORTER PROTEIN HI_0806-RELATED"/>
    <property type="match status" value="1"/>
</dbReference>
<keyword evidence="4 5" id="KW-0472">Membrane</keyword>
<dbReference type="Proteomes" id="UP001428774">
    <property type="component" value="Unassembled WGS sequence"/>
</dbReference>
<gene>
    <name evidence="6" type="ORF">ABFB10_15535</name>
</gene>
<name>A0AAW9SBH7_9RHOB</name>
<proteinExistence type="inferred from homology"/>
<keyword evidence="3 5" id="KW-1133">Transmembrane helix</keyword>
<evidence type="ECO:0000256" key="5">
    <source>
        <dbReference type="RuleBase" id="RU363041"/>
    </source>
</evidence>
<feature type="transmembrane region" description="Helical" evidence="5">
    <location>
        <begin position="114"/>
        <end position="132"/>
    </location>
</feature>
<feature type="transmembrane region" description="Helical" evidence="5">
    <location>
        <begin position="55"/>
        <end position="76"/>
    </location>
</feature>
<comment type="subcellular location">
    <subcellularLocation>
        <location evidence="5">Cell membrane</location>
        <topology evidence="5">Multi-pass membrane protein</topology>
    </subcellularLocation>
    <subcellularLocation>
        <location evidence="1">Membrane</location>
        <topology evidence="1">Multi-pass membrane protein</topology>
    </subcellularLocation>
</comment>
<evidence type="ECO:0000256" key="2">
    <source>
        <dbReference type="ARBA" id="ARBA00022692"/>
    </source>
</evidence>
<feature type="transmembrane region" description="Helical" evidence="5">
    <location>
        <begin position="191"/>
        <end position="213"/>
    </location>
</feature>
<dbReference type="RefSeq" id="WP_347167199.1">
    <property type="nucleotide sequence ID" value="NZ_JBDNCH010000002.1"/>
</dbReference>
<comment type="caution">
    <text evidence="6">The sequence shown here is derived from an EMBL/GenBank/DDBJ whole genome shotgun (WGS) entry which is preliminary data.</text>
</comment>
<evidence type="ECO:0000256" key="4">
    <source>
        <dbReference type="ARBA" id="ARBA00023136"/>
    </source>
</evidence>
<dbReference type="PANTHER" id="PTHR43483">
    <property type="entry name" value="MEMBRANE TRANSPORTER PROTEIN HI_0806-RELATED"/>
    <property type="match status" value="1"/>
</dbReference>
<evidence type="ECO:0000313" key="7">
    <source>
        <dbReference type="Proteomes" id="UP001428774"/>
    </source>
</evidence>
<dbReference type="InterPro" id="IPR002781">
    <property type="entry name" value="TM_pro_TauE-like"/>
</dbReference>